<dbReference type="GO" id="GO:0016020">
    <property type="term" value="C:membrane"/>
    <property type="evidence" value="ECO:0007669"/>
    <property type="project" value="TreeGrafter"/>
</dbReference>
<name>A0A5K1K0F9_9APHY</name>
<dbReference type="GO" id="GO:0005829">
    <property type="term" value="C:cytosol"/>
    <property type="evidence" value="ECO:0007669"/>
    <property type="project" value="GOC"/>
</dbReference>
<organism evidence="1">
    <name type="scientific">Ganoderma boninense</name>
    <dbReference type="NCBI Taxonomy" id="34458"/>
    <lineage>
        <taxon>Eukaryota</taxon>
        <taxon>Fungi</taxon>
        <taxon>Dikarya</taxon>
        <taxon>Basidiomycota</taxon>
        <taxon>Agaricomycotina</taxon>
        <taxon>Agaricomycetes</taxon>
        <taxon>Polyporales</taxon>
        <taxon>Polyporaceae</taxon>
        <taxon>Ganoderma</taxon>
    </lineage>
</organism>
<dbReference type="GO" id="GO:0006897">
    <property type="term" value="P:endocytosis"/>
    <property type="evidence" value="ECO:0007669"/>
    <property type="project" value="TreeGrafter"/>
</dbReference>
<dbReference type="PANTHER" id="PTHR21663">
    <property type="entry name" value="HYPOTHETICAL HEAT DOMAIN-CONTAINING"/>
    <property type="match status" value="1"/>
</dbReference>
<dbReference type="Pfam" id="PF13513">
    <property type="entry name" value="HEAT_EZ"/>
    <property type="match status" value="1"/>
</dbReference>
<evidence type="ECO:0000313" key="1">
    <source>
        <dbReference type="EMBL" id="VWO98883.1"/>
    </source>
</evidence>
<accession>A0A5K1K0F9</accession>
<dbReference type="Gene3D" id="1.25.10.10">
    <property type="entry name" value="Leucine-rich Repeat Variant"/>
    <property type="match status" value="2"/>
</dbReference>
<dbReference type="GO" id="GO:0030139">
    <property type="term" value="C:endocytic vesicle"/>
    <property type="evidence" value="ECO:0007669"/>
    <property type="project" value="TreeGrafter"/>
</dbReference>
<dbReference type="GO" id="GO:0005794">
    <property type="term" value="C:Golgi apparatus"/>
    <property type="evidence" value="ECO:0007669"/>
    <property type="project" value="TreeGrafter"/>
</dbReference>
<gene>
    <name evidence="1" type="primary">Q8Z6N5</name>
</gene>
<dbReference type="InterPro" id="IPR016024">
    <property type="entry name" value="ARM-type_fold"/>
</dbReference>
<dbReference type="PANTHER" id="PTHR21663:SF0">
    <property type="entry name" value="HEAT REPEAT-CONTAINING PROTEIN 5B"/>
    <property type="match status" value="1"/>
</dbReference>
<proteinExistence type="predicted"/>
<reference evidence="1" key="1">
    <citation type="submission" date="2019-10" db="EMBL/GenBank/DDBJ databases">
        <authorList>
            <person name="Nor Muhammad N."/>
        </authorList>
    </citation>
    <scope>NUCLEOTIDE SEQUENCE</scope>
</reference>
<dbReference type="InterPro" id="IPR040108">
    <property type="entry name" value="Laa1/Sip1/HEATR5"/>
</dbReference>
<dbReference type="GO" id="GO:0008104">
    <property type="term" value="P:intracellular protein localization"/>
    <property type="evidence" value="ECO:0007669"/>
    <property type="project" value="TreeGrafter"/>
</dbReference>
<dbReference type="AlphaFoldDB" id="A0A5K1K0F9"/>
<dbReference type="EMBL" id="LR727248">
    <property type="protein sequence ID" value="VWO98883.1"/>
    <property type="molecule type" value="Genomic_DNA"/>
</dbReference>
<dbReference type="InterPro" id="IPR011989">
    <property type="entry name" value="ARM-like"/>
</dbReference>
<protein>
    <submittedName>
        <fullName evidence="1">Type III secretion protein (SPI-2 type III secretion system apparatus protein SsaT)</fullName>
    </submittedName>
</protein>
<dbReference type="SUPFAM" id="SSF48371">
    <property type="entry name" value="ARM repeat"/>
    <property type="match status" value="1"/>
</dbReference>
<dbReference type="GO" id="GO:0042147">
    <property type="term" value="P:retrograde transport, endosome to Golgi"/>
    <property type="evidence" value="ECO:0007669"/>
    <property type="project" value="TreeGrafter"/>
</dbReference>
<sequence length="908" mass="98024">MTPTEMLQQLSAHFNKPQTSRKTRVGIFDFYSALLSLLGPSFVEGNYALIVTHLMTEIVSNPRNSGSRYEVMFVRSLIEIILRDLIGVRLLGEQAQIAAIQELSSTYLKRWPALMPGSSAPTPLCLLIALREVSGLLQQLGNAPNPVQDALLDPLLNLLSHPSHSVRINTAWALRCFCYSTPLRLPKVLLSVVEKLQRDISSLTTPAAPSDIHLRALGHAYGLAALLAVLPDRPLYVSYDISAKVFDMAVQILKRAGEHDVKLLVLWRNALPKPTTKDGAANRSVAEWAFLLHVRESTVGAIHCFLKHNSPTLVSADVTRRISSLLSNGLAFANTFLTSRAALNQEELAVDGKGLGTDGREALLRSRIFQCFSLLGFGGVTESVQSSLLQSVITLFASPDGYAGSSVQAAIASSAGTFTTIWQSVDGYAYGLTSLQVDESPKDWMNRDGIETAFDEMTQKPIITGLEHDPLFLCQALATDTSRRTPEPPPAATAAVDAAIQLFAQLLPLQDITQTTRVVTQLLGSVGSAKLEKNTGRKAAALVNVTFAVVLTLRQTTSNGARQVLGNSQVSSPLSTFLKDVVVDTDPVLRKASSEAVGRLASIAGTNFLTSQVKTLVDQVVSNRDPHGRAGCALAFGAIHAHVGGLAAGPLLKTTVHVLMSLINDPHPVVHFWALSALARVIDAASLAYAPFVSSTLGLLFKVNMMESHEPDGGSLNHANISGDLPAYQVVCQNIDAVITVLGPDIQESTRTRTLVLDLVHQFIDEEDDGICVEAIKCIQHFLMFAPDHVNVPELVARFRGYLASSRRPLKLASINALYQLVQRDALSMSKLGGDKLVEELFAMLDDDSSVDGVRNVIASWLQQTVIYNPSAWIDLCQRIMSRTTASQQAADAATADDEGQSLSIVSA</sequence>